<keyword evidence="1" id="KW-0677">Repeat</keyword>
<dbReference type="KEGG" id="blr:BRLA_c040310"/>
<dbReference type="eggNOG" id="COG3711">
    <property type="taxonomic scope" value="Bacteria"/>
</dbReference>
<dbReference type="STRING" id="1042163.BRLA_c040310"/>
<keyword evidence="4" id="KW-1185">Reference proteome</keyword>
<feature type="domain" description="PRD" evidence="2">
    <location>
        <begin position="74"/>
        <end position="178"/>
    </location>
</feature>
<dbReference type="Proteomes" id="UP000005850">
    <property type="component" value="Chromosome"/>
</dbReference>
<dbReference type="PANTHER" id="PTHR30185">
    <property type="entry name" value="CRYPTIC BETA-GLUCOSIDE BGL OPERON ANTITERMINATOR"/>
    <property type="match status" value="1"/>
</dbReference>
<dbReference type="Pfam" id="PF00874">
    <property type="entry name" value="PRD"/>
    <property type="match status" value="2"/>
</dbReference>
<dbReference type="InterPro" id="IPR004341">
    <property type="entry name" value="CAT_RNA-bd_dom"/>
</dbReference>
<dbReference type="NCBIfam" id="NF047357">
    <property type="entry name" value="antiterm_GlcT"/>
    <property type="match status" value="1"/>
</dbReference>
<gene>
    <name evidence="3" type="primary">glcT</name>
    <name evidence="3" type="ORF">BRLA_c040310</name>
</gene>
<evidence type="ECO:0000313" key="4">
    <source>
        <dbReference type="Proteomes" id="UP000005850"/>
    </source>
</evidence>
<dbReference type="SUPFAM" id="SSF63520">
    <property type="entry name" value="PTS-regulatory domain, PRD"/>
    <property type="match status" value="2"/>
</dbReference>
<dbReference type="SUPFAM" id="SSF50151">
    <property type="entry name" value="SacY-like RNA-binding domain"/>
    <property type="match status" value="1"/>
</dbReference>
<dbReference type="Pfam" id="PF03123">
    <property type="entry name" value="CAT_RBD"/>
    <property type="match status" value="1"/>
</dbReference>
<reference evidence="3 4" key="1">
    <citation type="journal article" date="2011" name="J. Bacteriol.">
        <title>Genome sequence of Brevibacillus laterosporus LMG 15441, a pathogen of invertebrates.</title>
        <authorList>
            <person name="Djukic M."/>
            <person name="Poehlein A."/>
            <person name="Thurmer A."/>
            <person name="Daniel R."/>
        </authorList>
    </citation>
    <scope>NUCLEOTIDE SEQUENCE [LARGE SCALE GENOMIC DNA]</scope>
    <source>
        <strain evidence="3 4">LMG 15441</strain>
    </source>
</reference>
<organism evidence="3 4">
    <name type="scientific">Brevibacillus laterosporus LMG 15441</name>
    <dbReference type="NCBI Taxonomy" id="1042163"/>
    <lineage>
        <taxon>Bacteria</taxon>
        <taxon>Bacillati</taxon>
        <taxon>Bacillota</taxon>
        <taxon>Bacilli</taxon>
        <taxon>Bacillales</taxon>
        <taxon>Paenibacillaceae</taxon>
        <taxon>Brevibacillus</taxon>
    </lineage>
</organism>
<dbReference type="InterPro" id="IPR036650">
    <property type="entry name" value="CAT_RNA-bd_dom_sf"/>
</dbReference>
<dbReference type="AlphaFoldDB" id="A0A075RAR6"/>
<dbReference type="Gene3D" id="1.10.1790.10">
    <property type="entry name" value="PRD domain"/>
    <property type="match status" value="2"/>
</dbReference>
<dbReference type="InterPro" id="IPR011608">
    <property type="entry name" value="PRD"/>
</dbReference>
<protein>
    <submittedName>
        <fullName evidence="3">RNA-binding antitermination protein GlcT</fullName>
    </submittedName>
</protein>
<feature type="domain" description="PRD" evidence="2">
    <location>
        <begin position="179"/>
        <end position="286"/>
    </location>
</feature>
<evidence type="ECO:0000259" key="2">
    <source>
        <dbReference type="PROSITE" id="PS51372"/>
    </source>
</evidence>
<proteinExistence type="predicted"/>
<dbReference type="GO" id="GO:0003723">
    <property type="term" value="F:RNA binding"/>
    <property type="evidence" value="ECO:0007669"/>
    <property type="project" value="InterPro"/>
</dbReference>
<dbReference type="Gene3D" id="2.30.24.10">
    <property type="entry name" value="CAT RNA-binding domain"/>
    <property type="match status" value="1"/>
</dbReference>
<dbReference type="InterPro" id="IPR050661">
    <property type="entry name" value="BglG_antiterminators"/>
</dbReference>
<dbReference type="PROSITE" id="PS51372">
    <property type="entry name" value="PRD_2"/>
    <property type="match status" value="2"/>
</dbReference>
<sequence length="288" mass="33162">MYKSQDYNISRILSNNVVLVSDPTVNTEMVLLGKGLGFGQKAGNPIAKNDERIEKRFRMENELHLNQFQSLLTQIDQSVIEIAEEIISWICDEMTPEINELIHVALPDHIQFAVHRLSSGMEIVNPFLFEIQALYPQEFILAERAAALIEDTFTTTVPESEIGFLALHIHSAVSYIPVAQTVKHTNLILQMIQMVEERLTLKVTKESLHYTRMITHFRFVLERLMEGKTIENPLLDRVKTMLPEAYELALQLGELISRKLDVKVPEDEVGYMAMHLFRLFQLVKDKKE</sequence>
<name>A0A075RAR6_BRELA</name>
<dbReference type="InterPro" id="IPR036634">
    <property type="entry name" value="PRD_sf"/>
</dbReference>
<accession>A0A075RAR6</accession>
<evidence type="ECO:0000256" key="1">
    <source>
        <dbReference type="ARBA" id="ARBA00022737"/>
    </source>
</evidence>
<evidence type="ECO:0000313" key="3">
    <source>
        <dbReference type="EMBL" id="AIG28308.1"/>
    </source>
</evidence>
<dbReference type="EMBL" id="CP007806">
    <property type="protein sequence ID" value="AIG28308.1"/>
    <property type="molecule type" value="Genomic_DNA"/>
</dbReference>
<dbReference type="PANTHER" id="PTHR30185:SF16">
    <property type="entry name" value="PROTEIN GLCT"/>
    <property type="match status" value="1"/>
</dbReference>
<dbReference type="GO" id="GO:0006355">
    <property type="term" value="P:regulation of DNA-templated transcription"/>
    <property type="evidence" value="ECO:0007669"/>
    <property type="project" value="InterPro"/>
</dbReference>
<dbReference type="HOGENOM" id="CLU_078802_0_0_9"/>
<dbReference type="SMART" id="SM01061">
    <property type="entry name" value="CAT_RBD"/>
    <property type="match status" value="1"/>
</dbReference>
<dbReference type="RefSeq" id="WP_022585738.1">
    <property type="nucleotide sequence ID" value="NZ_CP007806.1"/>
</dbReference>